<dbReference type="EMBL" id="JARJCW010000119">
    <property type="protein sequence ID" value="KAJ7192517.1"/>
    <property type="molecule type" value="Genomic_DNA"/>
</dbReference>
<keyword evidence="2" id="KW-1185">Reference proteome</keyword>
<organism evidence="1 2">
    <name type="scientific">Mycena pura</name>
    <dbReference type="NCBI Taxonomy" id="153505"/>
    <lineage>
        <taxon>Eukaryota</taxon>
        <taxon>Fungi</taxon>
        <taxon>Dikarya</taxon>
        <taxon>Basidiomycota</taxon>
        <taxon>Agaricomycotina</taxon>
        <taxon>Agaricomycetes</taxon>
        <taxon>Agaricomycetidae</taxon>
        <taxon>Agaricales</taxon>
        <taxon>Marasmiineae</taxon>
        <taxon>Mycenaceae</taxon>
        <taxon>Mycena</taxon>
    </lineage>
</organism>
<accession>A0AAD6UQB6</accession>
<dbReference type="AlphaFoldDB" id="A0AAD6UQB6"/>
<evidence type="ECO:0000313" key="2">
    <source>
        <dbReference type="Proteomes" id="UP001219525"/>
    </source>
</evidence>
<sequence length="215" mass="24476">MKMPWTRDVRMGNGYPFSRLRAEFLAYAQGQYPFTLPHNPEQPTRDWWLSICGQSNYIATKIFALRVNSMAEERTVSTFTWLTPPLRSQIVSVPAFRTIQKKEFPELGNTIHPATSDECDDSWLDEEPEHPASLSGLSLQFSYVNMNSSFLQSLLDDEVPTLVPVAPNNVPLPPLKGSGGDNDFSFTRFNLCIISLVSRLSVRWARRQHRKTPVT</sequence>
<protein>
    <submittedName>
        <fullName evidence="1">Uncharacterized protein</fullName>
    </submittedName>
</protein>
<dbReference type="Proteomes" id="UP001219525">
    <property type="component" value="Unassembled WGS sequence"/>
</dbReference>
<gene>
    <name evidence="1" type="ORF">GGX14DRAFT_594599</name>
</gene>
<comment type="caution">
    <text evidence="1">The sequence shown here is derived from an EMBL/GenBank/DDBJ whole genome shotgun (WGS) entry which is preliminary data.</text>
</comment>
<proteinExistence type="predicted"/>
<reference evidence="1" key="1">
    <citation type="submission" date="2023-03" db="EMBL/GenBank/DDBJ databases">
        <title>Massive genome expansion in bonnet fungi (Mycena s.s.) driven by repeated elements and novel gene families across ecological guilds.</title>
        <authorList>
            <consortium name="Lawrence Berkeley National Laboratory"/>
            <person name="Harder C.B."/>
            <person name="Miyauchi S."/>
            <person name="Viragh M."/>
            <person name="Kuo A."/>
            <person name="Thoen E."/>
            <person name="Andreopoulos B."/>
            <person name="Lu D."/>
            <person name="Skrede I."/>
            <person name="Drula E."/>
            <person name="Henrissat B."/>
            <person name="Morin E."/>
            <person name="Kohler A."/>
            <person name="Barry K."/>
            <person name="LaButti K."/>
            <person name="Morin E."/>
            <person name="Salamov A."/>
            <person name="Lipzen A."/>
            <person name="Mereny Z."/>
            <person name="Hegedus B."/>
            <person name="Baldrian P."/>
            <person name="Stursova M."/>
            <person name="Weitz H."/>
            <person name="Taylor A."/>
            <person name="Grigoriev I.V."/>
            <person name="Nagy L.G."/>
            <person name="Martin F."/>
            <person name="Kauserud H."/>
        </authorList>
    </citation>
    <scope>NUCLEOTIDE SEQUENCE</scope>
    <source>
        <strain evidence="1">9144</strain>
    </source>
</reference>
<name>A0AAD6UQB6_9AGAR</name>
<evidence type="ECO:0000313" key="1">
    <source>
        <dbReference type="EMBL" id="KAJ7192517.1"/>
    </source>
</evidence>